<name>A0ABX9YVN4_9BURK</name>
<proteinExistence type="predicted"/>
<reference evidence="1 2" key="1">
    <citation type="submission" date="2018-08" db="EMBL/GenBank/DDBJ databases">
        <title>Comparative analysis of Burkholderia isolates from Puerto Rico.</title>
        <authorList>
            <person name="Hall C."/>
            <person name="Sahl J."/>
            <person name="Wagner D."/>
        </authorList>
    </citation>
    <scope>NUCLEOTIDE SEQUENCE [LARGE SCALE GENOMIC DNA]</scope>
    <source>
        <strain evidence="1 2">Bp8966</strain>
    </source>
</reference>
<gene>
    <name evidence="1" type="ORF">DF017_03685</name>
</gene>
<protein>
    <submittedName>
        <fullName evidence="1">Uncharacterized protein</fullName>
    </submittedName>
</protein>
<keyword evidence="2" id="KW-1185">Reference proteome</keyword>
<dbReference type="Proteomes" id="UP000281098">
    <property type="component" value="Unassembled WGS sequence"/>
</dbReference>
<sequence>MRSAVPAIAAEGSGAAKVAAGVTGATGGVWATVGAQTAASVLATAGATGLATAVVVAGATTSTGMVDVCVKEAMDVGACAAVVAGACGCAAAPGIAVAWAAGAGVAIDQEDAKVDAGA</sequence>
<evidence type="ECO:0000313" key="2">
    <source>
        <dbReference type="Proteomes" id="UP000281098"/>
    </source>
</evidence>
<comment type="caution">
    <text evidence="1">The sequence shown here is derived from an EMBL/GenBank/DDBJ whole genome shotgun (WGS) entry which is preliminary data.</text>
</comment>
<accession>A0ABX9YVN4</accession>
<organism evidence="1 2">
    <name type="scientific">Burkholderia stagnalis</name>
    <dbReference type="NCBI Taxonomy" id="1503054"/>
    <lineage>
        <taxon>Bacteria</taxon>
        <taxon>Pseudomonadati</taxon>
        <taxon>Pseudomonadota</taxon>
        <taxon>Betaproteobacteria</taxon>
        <taxon>Burkholderiales</taxon>
        <taxon>Burkholderiaceae</taxon>
        <taxon>Burkholderia</taxon>
        <taxon>Burkholderia cepacia complex</taxon>
    </lineage>
</organism>
<dbReference type="EMBL" id="QTPM01000003">
    <property type="protein sequence ID" value="RQY98430.1"/>
    <property type="molecule type" value="Genomic_DNA"/>
</dbReference>
<evidence type="ECO:0000313" key="1">
    <source>
        <dbReference type="EMBL" id="RQY98430.1"/>
    </source>
</evidence>